<feature type="active site" evidence="9">
    <location>
        <position position="132"/>
    </location>
</feature>
<feature type="binding site" evidence="8">
    <location>
        <begin position="403"/>
        <end position="405"/>
    </location>
    <ligand>
        <name>GTP</name>
        <dbReference type="ChEBI" id="CHEBI:37565"/>
    </ligand>
</feature>
<keyword evidence="6 8" id="KW-0460">Magnesium</keyword>
<feature type="binding site" evidence="8">
    <location>
        <begin position="289"/>
        <end position="295"/>
    </location>
    <ligand>
        <name>substrate</name>
    </ligand>
</feature>
<reference evidence="11 12" key="1">
    <citation type="submission" date="2019-01" db="EMBL/GenBank/DDBJ databases">
        <authorList>
            <consortium name="Pathogen Informatics"/>
        </authorList>
    </citation>
    <scope>NUCLEOTIDE SEQUENCE [LARGE SCALE GENOMIC DNA]</scope>
    <source>
        <strain evidence="11 12">NCTC10172</strain>
    </source>
</reference>
<dbReference type="InterPro" id="IPR018220">
    <property type="entry name" value="Adenylosuccin_syn_GTP-bd"/>
</dbReference>
<feature type="binding site" evidence="8">
    <location>
        <begin position="321"/>
        <end position="323"/>
    </location>
    <ligand>
        <name>GTP</name>
        <dbReference type="ChEBI" id="CHEBI:37565"/>
    </ligand>
</feature>
<feature type="active site" description="Proton acceptor" evidence="8">
    <location>
        <position position="13"/>
    </location>
</feature>
<feature type="binding site" evidence="8">
    <location>
        <position position="40"/>
    </location>
    <ligand>
        <name>Mg(2+)</name>
        <dbReference type="ChEBI" id="CHEBI:18420"/>
    </ligand>
</feature>
<dbReference type="InterPro" id="IPR033128">
    <property type="entry name" value="Adenylosuccin_syn_Lys_AS"/>
</dbReference>
<evidence type="ECO:0000256" key="6">
    <source>
        <dbReference type="ARBA" id="ARBA00022842"/>
    </source>
</evidence>
<dbReference type="HAMAP" id="MF_00011">
    <property type="entry name" value="Adenylosucc_synth"/>
    <property type="match status" value="1"/>
</dbReference>
<dbReference type="InterPro" id="IPR042111">
    <property type="entry name" value="Adenylosuccinate_synth_dom3"/>
</dbReference>
<feature type="binding site" evidence="8">
    <location>
        <position position="13"/>
    </location>
    <ligand>
        <name>Mg(2+)</name>
        <dbReference type="ChEBI" id="CHEBI:18420"/>
    </ligand>
</feature>
<evidence type="ECO:0000313" key="11">
    <source>
        <dbReference type="EMBL" id="VEU83016.1"/>
    </source>
</evidence>
<dbReference type="Pfam" id="PF00709">
    <property type="entry name" value="Adenylsucc_synt"/>
    <property type="match status" value="1"/>
</dbReference>
<comment type="catalytic activity">
    <reaction evidence="8 10">
        <text>IMP + L-aspartate + GTP = N(6)-(1,2-dicarboxyethyl)-AMP + GDP + phosphate + 2 H(+)</text>
        <dbReference type="Rhea" id="RHEA:15753"/>
        <dbReference type="ChEBI" id="CHEBI:15378"/>
        <dbReference type="ChEBI" id="CHEBI:29991"/>
        <dbReference type="ChEBI" id="CHEBI:37565"/>
        <dbReference type="ChEBI" id="CHEBI:43474"/>
        <dbReference type="ChEBI" id="CHEBI:57567"/>
        <dbReference type="ChEBI" id="CHEBI:58053"/>
        <dbReference type="ChEBI" id="CHEBI:58189"/>
        <dbReference type="EC" id="6.3.4.4"/>
    </reaction>
</comment>
<feature type="binding site" evidence="8">
    <location>
        <position position="135"/>
    </location>
    <ligand>
        <name>IMP</name>
        <dbReference type="ChEBI" id="CHEBI:58053"/>
        <note>ligand shared between dimeric partners</note>
    </ligand>
</feature>
<dbReference type="UniPathway" id="UPA00075">
    <property type="reaction ID" value="UER00335"/>
</dbReference>
<dbReference type="InterPro" id="IPR027417">
    <property type="entry name" value="P-loop_NTPase"/>
</dbReference>
<keyword evidence="8" id="KW-0963">Cytoplasm</keyword>
<dbReference type="FunFam" id="3.90.170.10:FF:000001">
    <property type="entry name" value="Adenylosuccinate synthetase"/>
    <property type="match status" value="1"/>
</dbReference>
<evidence type="ECO:0000313" key="12">
    <source>
        <dbReference type="Proteomes" id="UP000290909"/>
    </source>
</evidence>
<dbReference type="KEGG" id="ahk:NCTC10172_01063"/>
<dbReference type="InterPro" id="IPR042110">
    <property type="entry name" value="Adenylosuccinate_synth_dom2"/>
</dbReference>
<organism evidence="11 12">
    <name type="scientific">Acholeplasma hippikon</name>
    <dbReference type="NCBI Taxonomy" id="264636"/>
    <lineage>
        <taxon>Bacteria</taxon>
        <taxon>Bacillati</taxon>
        <taxon>Mycoplasmatota</taxon>
        <taxon>Mollicutes</taxon>
        <taxon>Acholeplasmatales</taxon>
        <taxon>Acholeplasmataceae</taxon>
        <taxon>Acholeplasma</taxon>
    </lineage>
</organism>
<dbReference type="GO" id="GO:0000287">
    <property type="term" value="F:magnesium ion binding"/>
    <property type="evidence" value="ECO:0007669"/>
    <property type="project" value="UniProtKB-UniRule"/>
</dbReference>
<dbReference type="InterPro" id="IPR042109">
    <property type="entry name" value="Adenylosuccinate_synth_dom1"/>
</dbReference>
<dbReference type="NCBIfam" id="TIGR00184">
    <property type="entry name" value="purA"/>
    <property type="match status" value="1"/>
</dbReference>
<evidence type="ECO:0000256" key="2">
    <source>
        <dbReference type="ARBA" id="ARBA00022598"/>
    </source>
</evidence>
<dbReference type="GO" id="GO:0005525">
    <property type="term" value="F:GTP binding"/>
    <property type="evidence" value="ECO:0007669"/>
    <property type="project" value="UniProtKB-UniRule"/>
</dbReference>
<evidence type="ECO:0000256" key="8">
    <source>
        <dbReference type="HAMAP-Rule" id="MF_00011"/>
    </source>
</evidence>
<comment type="subunit">
    <text evidence="1 8">Homodimer.</text>
</comment>
<dbReference type="AlphaFoldDB" id="A0A449BKL4"/>
<dbReference type="GO" id="GO:0005737">
    <property type="term" value="C:cytoplasm"/>
    <property type="evidence" value="ECO:0007669"/>
    <property type="project" value="UniProtKB-SubCell"/>
</dbReference>
<dbReference type="PANTHER" id="PTHR11846">
    <property type="entry name" value="ADENYLOSUCCINATE SYNTHETASE"/>
    <property type="match status" value="1"/>
</dbReference>
<feature type="active site" description="Proton donor" evidence="8">
    <location>
        <position position="41"/>
    </location>
</feature>
<dbReference type="Gene3D" id="3.90.170.10">
    <property type="entry name" value="Adenylosuccinate Synthetase, subunit A, domain 3"/>
    <property type="match status" value="1"/>
</dbReference>
<comment type="cofactor">
    <cofactor evidence="8">
        <name>Mg(2+)</name>
        <dbReference type="ChEBI" id="CHEBI:18420"/>
    </cofactor>
    <text evidence="8">Binds 1 Mg(2+) ion per subunit.</text>
</comment>
<evidence type="ECO:0000256" key="3">
    <source>
        <dbReference type="ARBA" id="ARBA00022723"/>
    </source>
</evidence>
<protein>
    <recommendedName>
        <fullName evidence="8 10">Adenylosuccinate synthetase</fullName>
        <shortName evidence="8">AMPSase</shortName>
        <shortName evidence="8">AdSS</shortName>
        <ecNumber evidence="8 10">6.3.4.4</ecNumber>
    </recommendedName>
    <alternativeName>
        <fullName evidence="8">IMP--aspartate ligase</fullName>
    </alternativeName>
</protein>
<feature type="binding site" description="in other chain" evidence="8">
    <location>
        <begin position="38"/>
        <end position="41"/>
    </location>
    <ligand>
        <name>IMP</name>
        <dbReference type="ChEBI" id="CHEBI:58053"/>
        <note>ligand shared between dimeric partners</note>
    </ligand>
</feature>
<dbReference type="PROSITE" id="PS01266">
    <property type="entry name" value="ADENYLOSUCCIN_SYN_1"/>
    <property type="match status" value="1"/>
</dbReference>
<dbReference type="EC" id="6.3.4.4" evidence="8 10"/>
<dbReference type="EMBL" id="LR215050">
    <property type="protein sequence ID" value="VEU83016.1"/>
    <property type="molecule type" value="Genomic_DNA"/>
</dbReference>
<keyword evidence="2 8" id="KW-0436">Ligase</keyword>
<feature type="binding site" description="in other chain" evidence="8">
    <location>
        <position position="229"/>
    </location>
    <ligand>
        <name>IMP</name>
        <dbReference type="ChEBI" id="CHEBI:58053"/>
        <note>ligand shared between dimeric partners</note>
    </ligand>
</feature>
<feature type="binding site" description="in other chain" evidence="8">
    <location>
        <position position="293"/>
    </location>
    <ligand>
        <name>IMP</name>
        <dbReference type="ChEBI" id="CHEBI:58053"/>
        <note>ligand shared between dimeric partners</note>
    </ligand>
</feature>
<feature type="binding site" evidence="8">
    <location>
        <position position="295"/>
    </location>
    <ligand>
        <name>GTP</name>
        <dbReference type="ChEBI" id="CHEBI:37565"/>
    </ligand>
</feature>
<dbReference type="RefSeq" id="WP_035369893.1">
    <property type="nucleotide sequence ID" value="NZ_LR215050.1"/>
</dbReference>
<dbReference type="SMART" id="SM00788">
    <property type="entry name" value="Adenylsucc_synt"/>
    <property type="match status" value="1"/>
</dbReference>
<dbReference type="Proteomes" id="UP000290909">
    <property type="component" value="Chromosome"/>
</dbReference>
<comment type="subcellular location">
    <subcellularLocation>
        <location evidence="8">Cytoplasm</location>
    </subcellularLocation>
</comment>
<sequence length="418" mass="46859">MKNIVVVGSQWGDEGKGKITDYLAQNADVVVRYQGGNNAGHTVVINNEKYALHLLPSGILNKNIKNIMANGMVINPKAFYEELSKIKNEYQLFVSDRAHIVLPAHIEMDKLNEKTDGIGTTNRGIGPAYTDKAARTGMRVSSFINKEKREQKIRQIVEQKNKILISKGKEALDIDAIISEYEKYAEYMKPFVADTSYLLNELIHDHKVLFEGAQGVMLCLDHGTYPYVTSSSPTAASVPLNTGIAPWYVKGAIGVTKAYTTRVGSGPFPSEMFDELAQYIRETGREYGTSTGRPRRIGWLDTVVINYSKRVSGLSYLAVTLLDVLSKIKELKIVVSYNLDGKEIFNVPSDYEDFLRCEPNFITLPGWDEDITQVKSFEELPLNAQKYIEKIEELTGIKVAIFSVGPDRNQTIQRFPIL</sequence>
<proteinExistence type="inferred from homology"/>
<keyword evidence="5 8" id="KW-0658">Purine biosynthesis</keyword>
<evidence type="ECO:0000256" key="7">
    <source>
        <dbReference type="ARBA" id="ARBA00023134"/>
    </source>
</evidence>
<dbReference type="FunFam" id="1.10.300.10:FF:000001">
    <property type="entry name" value="Adenylosuccinate synthetase"/>
    <property type="match status" value="1"/>
</dbReference>
<keyword evidence="12" id="KW-1185">Reference proteome</keyword>
<feature type="binding site" evidence="8">
    <location>
        <begin position="12"/>
        <end position="18"/>
    </location>
    <ligand>
        <name>GTP</name>
        <dbReference type="ChEBI" id="CHEBI:37565"/>
    </ligand>
</feature>
<dbReference type="GO" id="GO:0044208">
    <property type="term" value="P:'de novo' AMP biosynthetic process"/>
    <property type="evidence" value="ECO:0007669"/>
    <property type="project" value="UniProtKB-UniRule"/>
</dbReference>
<comment type="pathway">
    <text evidence="8 10">Purine metabolism; AMP biosynthesis via de novo pathway; AMP from IMP: step 1/2.</text>
</comment>
<gene>
    <name evidence="8 11" type="primary">purA</name>
    <name evidence="11" type="ORF">NCTC10172_01063</name>
</gene>
<dbReference type="InterPro" id="IPR001114">
    <property type="entry name" value="Adenylosuccinate_synthetase"/>
</dbReference>
<keyword evidence="7 8" id="KW-0342">GTP-binding</keyword>
<keyword evidence="4 8" id="KW-0547">Nucleotide-binding</keyword>
<feature type="binding site" evidence="8">
    <location>
        <begin position="40"/>
        <end position="42"/>
    </location>
    <ligand>
        <name>GTP</name>
        <dbReference type="ChEBI" id="CHEBI:37565"/>
    </ligand>
</feature>
<evidence type="ECO:0000256" key="1">
    <source>
        <dbReference type="ARBA" id="ARBA00011738"/>
    </source>
</evidence>
<comment type="similarity">
    <text evidence="8 10">Belongs to the adenylosuccinate synthetase family.</text>
</comment>
<evidence type="ECO:0000256" key="9">
    <source>
        <dbReference type="PROSITE-ProRule" id="PRU10134"/>
    </source>
</evidence>
<name>A0A449BKL4_9MOLU</name>
<feature type="binding site" description="in other chain" evidence="8">
    <location>
        <position position="214"/>
    </location>
    <ligand>
        <name>IMP</name>
        <dbReference type="ChEBI" id="CHEBI:58053"/>
        <note>ligand shared between dimeric partners</note>
    </ligand>
</feature>
<feature type="binding site" description="in other chain" evidence="8">
    <location>
        <begin position="13"/>
        <end position="16"/>
    </location>
    <ligand>
        <name>IMP</name>
        <dbReference type="ChEBI" id="CHEBI:58053"/>
        <note>ligand shared between dimeric partners</note>
    </ligand>
</feature>
<dbReference type="STRING" id="1408416.GCA_000702765_01207"/>
<dbReference type="NCBIfam" id="NF002223">
    <property type="entry name" value="PRK01117.1"/>
    <property type="match status" value="1"/>
</dbReference>
<dbReference type="PROSITE" id="PS00513">
    <property type="entry name" value="ADENYLOSUCCIN_SYN_2"/>
    <property type="match status" value="1"/>
</dbReference>
<dbReference type="PANTHER" id="PTHR11846:SF0">
    <property type="entry name" value="ADENYLOSUCCINATE SYNTHETASE"/>
    <property type="match status" value="1"/>
</dbReference>
<dbReference type="GO" id="GO:0046040">
    <property type="term" value="P:IMP metabolic process"/>
    <property type="evidence" value="ECO:0007669"/>
    <property type="project" value="TreeGrafter"/>
</dbReference>
<accession>A0A449BKL4</accession>
<dbReference type="Gene3D" id="1.10.300.10">
    <property type="entry name" value="Adenylosuccinate Synthetase, subunit A, domain 2"/>
    <property type="match status" value="1"/>
</dbReference>
<feature type="binding site" description="in other chain" evidence="8">
    <location>
        <position position="121"/>
    </location>
    <ligand>
        <name>IMP</name>
        <dbReference type="ChEBI" id="CHEBI:58053"/>
        <note>ligand shared between dimeric partners</note>
    </ligand>
</feature>
<comment type="function">
    <text evidence="8">Plays an important role in the de novo pathway of purine nucleotide biosynthesis. Catalyzes the first committed step in the biosynthesis of AMP from IMP.</text>
</comment>
<dbReference type="Gene3D" id="3.40.440.10">
    <property type="entry name" value="Adenylosuccinate Synthetase, subunit A, domain 1"/>
    <property type="match status" value="1"/>
</dbReference>
<dbReference type="SUPFAM" id="SSF52540">
    <property type="entry name" value="P-loop containing nucleoside triphosphate hydrolases"/>
    <property type="match status" value="1"/>
</dbReference>
<evidence type="ECO:0000256" key="5">
    <source>
        <dbReference type="ARBA" id="ARBA00022755"/>
    </source>
</evidence>
<dbReference type="GO" id="GO:0004019">
    <property type="term" value="F:adenylosuccinate synthase activity"/>
    <property type="evidence" value="ECO:0007669"/>
    <property type="project" value="UniProtKB-UniRule"/>
</dbReference>
<evidence type="ECO:0000256" key="10">
    <source>
        <dbReference type="RuleBase" id="RU000520"/>
    </source>
</evidence>
<evidence type="ECO:0000256" key="4">
    <source>
        <dbReference type="ARBA" id="ARBA00022741"/>
    </source>
</evidence>
<keyword evidence="3 8" id="KW-0479">Metal-binding</keyword>
<dbReference type="CDD" id="cd03108">
    <property type="entry name" value="AdSS"/>
    <property type="match status" value="1"/>
</dbReference>